<accession>A0ABX2FAV1</accession>
<evidence type="ECO:0000256" key="3">
    <source>
        <dbReference type="ARBA" id="ARBA00023027"/>
    </source>
</evidence>
<comment type="similarity">
    <text evidence="1">Belongs to the iron-containing alcohol dehydrogenase family.</text>
</comment>
<dbReference type="RefSeq" id="WP_312872891.1">
    <property type="nucleotide sequence ID" value="NZ_CBCSGW010000009.1"/>
</dbReference>
<evidence type="ECO:0000256" key="2">
    <source>
        <dbReference type="ARBA" id="ARBA00023002"/>
    </source>
</evidence>
<dbReference type="Pfam" id="PF25137">
    <property type="entry name" value="ADH_Fe_C"/>
    <property type="match status" value="1"/>
</dbReference>
<reference evidence="6 7" key="1">
    <citation type="submission" date="2020-01" db="EMBL/GenBank/DDBJ databases">
        <title>Kibdelosporangium persica a novel Actinomycetes from a hot desert in Iran.</title>
        <authorList>
            <person name="Safaei N."/>
            <person name="Zaburannyi N."/>
            <person name="Mueller R."/>
            <person name="Wink J."/>
        </authorList>
    </citation>
    <scope>NUCLEOTIDE SEQUENCE [LARGE SCALE GENOMIC DNA]</scope>
    <source>
        <strain evidence="6 7">4NS15</strain>
    </source>
</reference>
<dbReference type="InterPro" id="IPR001670">
    <property type="entry name" value="ADH_Fe/GldA"/>
</dbReference>
<evidence type="ECO:0000313" key="7">
    <source>
        <dbReference type="Proteomes" id="UP000763557"/>
    </source>
</evidence>
<dbReference type="Gene3D" id="1.20.1090.10">
    <property type="entry name" value="Dehydroquinate synthase-like - alpha domain"/>
    <property type="match status" value="1"/>
</dbReference>
<dbReference type="CDD" id="cd08551">
    <property type="entry name" value="Fe-ADH"/>
    <property type="match status" value="1"/>
</dbReference>
<gene>
    <name evidence="6" type="ORF">GC106_52530</name>
</gene>
<proteinExistence type="inferred from homology"/>
<comment type="caution">
    <text evidence="6">The sequence shown here is derived from an EMBL/GenBank/DDBJ whole genome shotgun (WGS) entry which is preliminary data.</text>
</comment>
<dbReference type="InterPro" id="IPR056798">
    <property type="entry name" value="ADH_Fe_C"/>
</dbReference>
<evidence type="ECO:0000256" key="1">
    <source>
        <dbReference type="ARBA" id="ARBA00007358"/>
    </source>
</evidence>
<sequence length="373" mass="38232">MHTDFEVSFAGRLRFGCGVVEDLPDAVAEVGGRTAFVVTDTGMRATGIIDRVSAILDKAGVRHEIFDQVGPNPGTDDIDAAAALVRRFGDAAVIPVGGGSSLDAAKGIALLAVNAGVARDFDYRNEPDNPGLPLVAVPTTAGTGAETNGFGVIEDRAAHRKVYIGHGSVQPRISILDPELTVGLPPRATAATGFDALVHGIESLASRGSNPISAAYATQAVGMVGHWLPQAVRDGKDIEARAQMILASHLAGLALSISGLGLVHGIAHSVTNHTGAVHGLALASVLAEVMEFSREQAATAYATVAHAMHQTDAVSACHDLAAEIGVTVTLSDLGCTPDMIDSIAMGALADAVTSNTPRMPSHAELTSLLKAAL</sequence>
<evidence type="ECO:0000313" key="6">
    <source>
        <dbReference type="EMBL" id="NRN68012.1"/>
    </source>
</evidence>
<keyword evidence="2" id="KW-0560">Oxidoreductase</keyword>
<dbReference type="PANTHER" id="PTHR11496">
    <property type="entry name" value="ALCOHOL DEHYDROGENASE"/>
    <property type="match status" value="1"/>
</dbReference>
<dbReference type="PROSITE" id="PS00913">
    <property type="entry name" value="ADH_IRON_1"/>
    <property type="match status" value="1"/>
</dbReference>
<feature type="domain" description="Alcohol dehydrogenase iron-type/glycerol dehydrogenase GldA" evidence="4">
    <location>
        <begin position="12"/>
        <end position="178"/>
    </location>
</feature>
<dbReference type="SUPFAM" id="SSF56796">
    <property type="entry name" value="Dehydroquinate synthase-like"/>
    <property type="match status" value="1"/>
</dbReference>
<dbReference type="InterPro" id="IPR018211">
    <property type="entry name" value="ADH_Fe_CS"/>
</dbReference>
<dbReference type="Proteomes" id="UP000763557">
    <property type="component" value="Unassembled WGS sequence"/>
</dbReference>
<evidence type="ECO:0000259" key="4">
    <source>
        <dbReference type="Pfam" id="PF00465"/>
    </source>
</evidence>
<keyword evidence="7" id="KW-1185">Reference proteome</keyword>
<dbReference type="InterPro" id="IPR039697">
    <property type="entry name" value="Alcohol_dehydrogenase_Fe"/>
</dbReference>
<evidence type="ECO:0000259" key="5">
    <source>
        <dbReference type="Pfam" id="PF25137"/>
    </source>
</evidence>
<dbReference type="Gene3D" id="3.40.50.1970">
    <property type="match status" value="1"/>
</dbReference>
<name>A0ABX2FAV1_9PSEU</name>
<dbReference type="Pfam" id="PF00465">
    <property type="entry name" value="Fe-ADH"/>
    <property type="match status" value="1"/>
</dbReference>
<organism evidence="6 7">
    <name type="scientific">Kibdelosporangium persicum</name>
    <dbReference type="NCBI Taxonomy" id="2698649"/>
    <lineage>
        <taxon>Bacteria</taxon>
        <taxon>Bacillati</taxon>
        <taxon>Actinomycetota</taxon>
        <taxon>Actinomycetes</taxon>
        <taxon>Pseudonocardiales</taxon>
        <taxon>Pseudonocardiaceae</taxon>
        <taxon>Kibdelosporangium</taxon>
    </lineage>
</organism>
<dbReference type="PANTHER" id="PTHR11496:SF102">
    <property type="entry name" value="ALCOHOL DEHYDROGENASE 4"/>
    <property type="match status" value="1"/>
</dbReference>
<feature type="domain" description="Fe-containing alcohol dehydrogenase-like C-terminal" evidence="5">
    <location>
        <begin position="189"/>
        <end position="373"/>
    </location>
</feature>
<protein>
    <submittedName>
        <fullName evidence="6">Iron-containing alcohol dehydrogenase</fullName>
    </submittedName>
</protein>
<keyword evidence="3" id="KW-0520">NAD</keyword>
<dbReference type="EMBL" id="JAAATY010000017">
    <property type="protein sequence ID" value="NRN68012.1"/>
    <property type="molecule type" value="Genomic_DNA"/>
</dbReference>